<organism evidence="2 3">
    <name type="scientific">Rhynchophorus ferrugineus</name>
    <name type="common">Red palm weevil</name>
    <name type="synonym">Curculio ferrugineus</name>
    <dbReference type="NCBI Taxonomy" id="354439"/>
    <lineage>
        <taxon>Eukaryota</taxon>
        <taxon>Metazoa</taxon>
        <taxon>Ecdysozoa</taxon>
        <taxon>Arthropoda</taxon>
        <taxon>Hexapoda</taxon>
        <taxon>Insecta</taxon>
        <taxon>Pterygota</taxon>
        <taxon>Neoptera</taxon>
        <taxon>Endopterygota</taxon>
        <taxon>Coleoptera</taxon>
        <taxon>Polyphaga</taxon>
        <taxon>Cucujiformia</taxon>
        <taxon>Curculionidae</taxon>
        <taxon>Dryophthorinae</taxon>
        <taxon>Rhynchophorus</taxon>
    </lineage>
</organism>
<dbReference type="EMBL" id="JAACXV010006909">
    <property type="protein sequence ID" value="KAF7276410.1"/>
    <property type="molecule type" value="Genomic_DNA"/>
</dbReference>
<feature type="transmembrane region" description="Helical" evidence="1">
    <location>
        <begin position="12"/>
        <end position="31"/>
    </location>
</feature>
<comment type="caution">
    <text evidence="2">The sequence shown here is derived from an EMBL/GenBank/DDBJ whole genome shotgun (WGS) entry which is preliminary data.</text>
</comment>
<keyword evidence="3" id="KW-1185">Reference proteome</keyword>
<evidence type="ECO:0000313" key="2">
    <source>
        <dbReference type="EMBL" id="KAF7276410.1"/>
    </source>
</evidence>
<dbReference type="AlphaFoldDB" id="A0A834I8H5"/>
<evidence type="ECO:0000313" key="3">
    <source>
        <dbReference type="Proteomes" id="UP000625711"/>
    </source>
</evidence>
<sequence>MATLRRRFDAGVVPRPMTLKMIVVLVVIGVVSRTADSLEL</sequence>
<proteinExistence type="predicted"/>
<keyword evidence="1" id="KW-1133">Transmembrane helix</keyword>
<keyword evidence="1" id="KW-0472">Membrane</keyword>
<protein>
    <submittedName>
        <fullName evidence="2">Uncharacterized protein</fullName>
    </submittedName>
</protein>
<gene>
    <name evidence="2" type="ORF">GWI33_010351</name>
</gene>
<accession>A0A834I8H5</accession>
<reference evidence="2" key="1">
    <citation type="submission" date="2020-08" db="EMBL/GenBank/DDBJ databases">
        <title>Genome sequencing and assembly of the red palm weevil Rhynchophorus ferrugineus.</title>
        <authorList>
            <person name="Dias G.B."/>
            <person name="Bergman C.M."/>
            <person name="Manee M."/>
        </authorList>
    </citation>
    <scope>NUCLEOTIDE SEQUENCE</scope>
    <source>
        <strain evidence="2">AA-2017</strain>
        <tissue evidence="2">Whole larva</tissue>
    </source>
</reference>
<name>A0A834I8H5_RHYFE</name>
<dbReference type="Proteomes" id="UP000625711">
    <property type="component" value="Unassembled WGS sequence"/>
</dbReference>
<evidence type="ECO:0000256" key="1">
    <source>
        <dbReference type="SAM" id="Phobius"/>
    </source>
</evidence>
<keyword evidence="1" id="KW-0812">Transmembrane</keyword>
<feature type="non-terminal residue" evidence="2">
    <location>
        <position position="40"/>
    </location>
</feature>